<reference evidence="6" key="1">
    <citation type="journal article" date="2020" name="Nature">
        <title>Giant virus diversity and host interactions through global metagenomics.</title>
        <authorList>
            <person name="Schulz F."/>
            <person name="Roux S."/>
            <person name="Paez-Espino D."/>
            <person name="Jungbluth S."/>
            <person name="Walsh D.A."/>
            <person name="Denef V.J."/>
            <person name="McMahon K.D."/>
            <person name="Konstantinidis K.T."/>
            <person name="Eloe-Fadrosh E.A."/>
            <person name="Kyrpides N.C."/>
            <person name="Woyke T."/>
        </authorList>
    </citation>
    <scope>NUCLEOTIDE SEQUENCE</scope>
    <source>
        <strain evidence="6">GVMAG-M-3300019093-7</strain>
    </source>
</reference>
<evidence type="ECO:0008006" key="7">
    <source>
        <dbReference type="Google" id="ProtNLM"/>
    </source>
</evidence>
<evidence type="ECO:0000256" key="1">
    <source>
        <dbReference type="ARBA" id="ARBA00004606"/>
    </source>
</evidence>
<evidence type="ECO:0000256" key="3">
    <source>
        <dbReference type="ARBA" id="ARBA00022679"/>
    </source>
</evidence>
<accession>A0A6C0BV44</accession>
<sequence>MKIALCFLISYNHEVNKEHIWREWIEYNKDIINVYFHYKDINMIKSPWIKAHAIPREYTVETSYYHVVNAYLSLAYYAILHDKENTQFCFLTEACAPIVPPAKFREIFMNHHDKSIMGWKPAWWNLELHKRANLRLLAPEFRLANEPWFILSKQDINHCLLYSKVNRSIFKLICNGGLANESIFAIILYSMGTLNDVINEITHCVDWNRRSSPTSPYVFKHGRQEDVEYIQKFTKENKYTMFLRKVSPEFPDEILFRFLYQ</sequence>
<evidence type="ECO:0000256" key="4">
    <source>
        <dbReference type="ARBA" id="ARBA00023136"/>
    </source>
</evidence>
<keyword evidence="4" id="KW-0472">Membrane</keyword>
<proteinExistence type="predicted"/>
<dbReference type="GO" id="GO:0016757">
    <property type="term" value="F:glycosyltransferase activity"/>
    <property type="evidence" value="ECO:0007669"/>
    <property type="project" value="UniProtKB-KW"/>
</dbReference>
<comment type="subcellular location">
    <subcellularLocation>
        <location evidence="1">Membrane</location>
        <topology evidence="1">Single-pass type II membrane protein</topology>
    </subcellularLocation>
</comment>
<keyword evidence="5" id="KW-0325">Glycoprotein</keyword>
<dbReference type="AlphaFoldDB" id="A0A6C0BV44"/>
<organism evidence="6">
    <name type="scientific">viral metagenome</name>
    <dbReference type="NCBI Taxonomy" id="1070528"/>
    <lineage>
        <taxon>unclassified sequences</taxon>
        <taxon>metagenomes</taxon>
        <taxon>organismal metagenomes</taxon>
    </lineage>
</organism>
<dbReference type="GO" id="GO:0016020">
    <property type="term" value="C:membrane"/>
    <property type="evidence" value="ECO:0007669"/>
    <property type="project" value="UniProtKB-SubCell"/>
</dbReference>
<evidence type="ECO:0000256" key="2">
    <source>
        <dbReference type="ARBA" id="ARBA00022676"/>
    </source>
</evidence>
<keyword evidence="2" id="KW-0328">Glycosyltransferase</keyword>
<keyword evidence="3" id="KW-0808">Transferase</keyword>
<dbReference type="Pfam" id="PF02485">
    <property type="entry name" value="Branch"/>
    <property type="match status" value="1"/>
</dbReference>
<dbReference type="InterPro" id="IPR003406">
    <property type="entry name" value="Glyco_trans_14"/>
</dbReference>
<protein>
    <recommendedName>
        <fullName evidence="7">Core-2/I-Branching enzyme</fullName>
    </recommendedName>
</protein>
<dbReference type="EMBL" id="MN739263">
    <property type="protein sequence ID" value="QHS96106.1"/>
    <property type="molecule type" value="Genomic_DNA"/>
</dbReference>
<evidence type="ECO:0000256" key="5">
    <source>
        <dbReference type="ARBA" id="ARBA00023180"/>
    </source>
</evidence>
<name>A0A6C0BV44_9ZZZZ</name>
<evidence type="ECO:0000313" key="6">
    <source>
        <dbReference type="EMBL" id="QHS96106.1"/>
    </source>
</evidence>